<keyword evidence="3 6" id="KW-0863">Zinc-finger</keyword>
<evidence type="ECO:0000256" key="1">
    <source>
        <dbReference type="ARBA" id="ARBA00004123"/>
    </source>
</evidence>
<comment type="caution">
    <text evidence="9">The sequence shown here is derived from an EMBL/GenBank/DDBJ whole genome shotgun (WGS) entry which is preliminary data.</text>
</comment>
<dbReference type="InterPro" id="IPR019787">
    <property type="entry name" value="Znf_PHD-finger"/>
</dbReference>
<dbReference type="OrthoDB" id="1903104at2759"/>
<keyword evidence="5" id="KW-0539">Nucleus</keyword>
<dbReference type="SUPFAM" id="SSF57903">
    <property type="entry name" value="FYVE/PHD zinc finger"/>
    <property type="match status" value="2"/>
</dbReference>
<comment type="subcellular location">
    <subcellularLocation>
        <location evidence="1">Nucleus</location>
    </subcellularLocation>
</comment>
<dbReference type="GO" id="GO:0000977">
    <property type="term" value="F:RNA polymerase II transcription regulatory region sequence-specific DNA binding"/>
    <property type="evidence" value="ECO:0007669"/>
    <property type="project" value="TreeGrafter"/>
</dbReference>
<dbReference type="InterPro" id="IPR013083">
    <property type="entry name" value="Znf_RING/FYVE/PHD"/>
</dbReference>
<dbReference type="PANTHER" id="PTHR47025">
    <property type="entry name" value="AUTOIMMUNE REGULATOR"/>
    <property type="match status" value="1"/>
</dbReference>
<dbReference type="GO" id="GO:0042393">
    <property type="term" value="F:histone binding"/>
    <property type="evidence" value="ECO:0007669"/>
    <property type="project" value="TreeGrafter"/>
</dbReference>
<sequence length="954" mass="106357">MKRELGFVSSLCRTTQSSSSCVQLSDDDLNKRFKVTKDDDRHIKRIKSLEETNSDVANAVNASINDDDFKCRQVNNKTVIGEHINGNNVKKGIFKEESKGSLAMKGANEMAVVVFGENCEPNSNNRPKRVTKSKLKILLQAVEVTVEGPEATEGEALSRVDVEMIAEGTALTPPKKNLELKMSKKIALDNVPMTVKELFETGLLEGVPVVYMGGKKFQAFGLRGTIKDVGILCSCGFCNGRRVVPPSQFEIHAIKQYRRAAQYICFENGKSLLDVLNACRAAPLDSLETTIQSAISGLPVEKTFTCKRCKGIFPSICVGKIGPLCNLCAESKESHTTLTIGSSIISSSPEQVLAMEYFKPALLSSSSQDDTLRKKKKKSSKTYLNKSAPVRASSRIQSKFTLKPDEPDLIAKPSKIASVHLSPQKRKSKKISPRDQRLHRLVFEEGGLPDGTELAYYARGQVSPSTFEAHAGWATRKKPYAFIYTSNGVSLHDLAISLSKSQKCSSQGNDDLCIICADGGNLLLCDGCPRAFHKGCASLSTFPNGEWYCQHCQNMFRRENFVEYNANAFPAGRVSEIDSIEQITKRCFRIVKNIEAELTGCALCRGYDFMRSGFGPRTIILCDQCEKEFHVGCLRSHKMANLKELPKGSWFCCMDCSRIHSTLQKLLIRGAEKLPDSLLNDIQKKHEEQGLNINNNIDVRWTLLSGKITSPENKLLLSRALSIFQECFDPIVDSTIERDLIPLMVYGKNSKGQDYGGMYCAVLTVNSCIVSAGILRVFGEEVAELPLVATRNGDHGKGYFQLLFSCIEKLLAFLNVQNLVLPAAEEAESIWIEKFGFQKIKPEQLSKHIKKCCQMVRFEGTSMLQKAVPSCRIVNQRIESIGLDIEGSIYMSRPRLKQWKLSGHYRFLNYFNREMFKFVEDSFHGLLAKGSTSKNEMRRRHGTSHGGVVHWMIT</sequence>
<dbReference type="GO" id="GO:0008270">
    <property type="term" value="F:zinc ion binding"/>
    <property type="evidence" value="ECO:0007669"/>
    <property type="project" value="UniProtKB-KW"/>
</dbReference>
<evidence type="ECO:0000256" key="2">
    <source>
        <dbReference type="ARBA" id="ARBA00022723"/>
    </source>
</evidence>
<dbReference type="InterPro" id="IPR011011">
    <property type="entry name" value="Znf_FYVE_PHD"/>
</dbReference>
<dbReference type="SMART" id="SM00249">
    <property type="entry name" value="PHD"/>
    <property type="match status" value="2"/>
</dbReference>
<feature type="domain" description="PHD-type" evidence="8">
    <location>
        <begin position="510"/>
        <end position="555"/>
    </location>
</feature>
<dbReference type="Pfam" id="PF16135">
    <property type="entry name" value="TDBD"/>
    <property type="match status" value="1"/>
</dbReference>
<dbReference type="EMBL" id="JADGMS010000016">
    <property type="protein sequence ID" value="KAF9665085.1"/>
    <property type="molecule type" value="Genomic_DNA"/>
</dbReference>
<dbReference type="InterPro" id="IPR056511">
    <property type="entry name" value="IDM1_C"/>
</dbReference>
<dbReference type="InterPro" id="IPR059153">
    <property type="entry name" value="NSD_PHD-1st"/>
</dbReference>
<dbReference type="SUPFAM" id="SSF55729">
    <property type="entry name" value="Acyl-CoA N-acyltransferases (Nat)"/>
    <property type="match status" value="1"/>
</dbReference>
<evidence type="ECO:0000256" key="7">
    <source>
        <dbReference type="SAM" id="MobiDB-lite"/>
    </source>
</evidence>
<dbReference type="Gene3D" id="3.30.40.10">
    <property type="entry name" value="Zinc/RING finger domain, C3HC4 (zinc finger)"/>
    <property type="match status" value="2"/>
</dbReference>
<dbReference type="CDD" id="cd15539">
    <property type="entry name" value="PHD1_AIRE"/>
    <property type="match status" value="1"/>
</dbReference>
<dbReference type="AlphaFoldDB" id="A0A835J7Q3"/>
<organism evidence="9 10">
    <name type="scientific">Salix dunnii</name>
    <dbReference type="NCBI Taxonomy" id="1413687"/>
    <lineage>
        <taxon>Eukaryota</taxon>
        <taxon>Viridiplantae</taxon>
        <taxon>Streptophyta</taxon>
        <taxon>Embryophyta</taxon>
        <taxon>Tracheophyta</taxon>
        <taxon>Spermatophyta</taxon>
        <taxon>Magnoliopsida</taxon>
        <taxon>eudicotyledons</taxon>
        <taxon>Gunneridae</taxon>
        <taxon>Pentapetalae</taxon>
        <taxon>rosids</taxon>
        <taxon>fabids</taxon>
        <taxon>Malpighiales</taxon>
        <taxon>Salicaceae</taxon>
        <taxon>Saliceae</taxon>
        <taxon>Salix</taxon>
    </lineage>
</organism>
<protein>
    <recommendedName>
        <fullName evidence="8">PHD-type domain-containing protein</fullName>
    </recommendedName>
</protein>
<evidence type="ECO:0000256" key="6">
    <source>
        <dbReference type="PROSITE-ProRule" id="PRU00146"/>
    </source>
</evidence>
<dbReference type="PROSITE" id="PS01359">
    <property type="entry name" value="ZF_PHD_1"/>
    <property type="match status" value="1"/>
</dbReference>
<dbReference type="GO" id="GO:0005634">
    <property type="term" value="C:nucleus"/>
    <property type="evidence" value="ECO:0007669"/>
    <property type="project" value="UniProtKB-SubCell"/>
</dbReference>
<evidence type="ECO:0000256" key="4">
    <source>
        <dbReference type="ARBA" id="ARBA00022833"/>
    </source>
</evidence>
<gene>
    <name evidence="9" type="ORF">SADUNF_Sadunf16G0085400</name>
</gene>
<dbReference type="InterPro" id="IPR016181">
    <property type="entry name" value="Acyl_CoA_acyltransferase"/>
</dbReference>
<dbReference type="Proteomes" id="UP000657918">
    <property type="component" value="Chromosome 16"/>
</dbReference>
<dbReference type="GO" id="GO:0045944">
    <property type="term" value="P:positive regulation of transcription by RNA polymerase II"/>
    <property type="evidence" value="ECO:0007669"/>
    <property type="project" value="TreeGrafter"/>
</dbReference>
<accession>A0A835J7Q3</accession>
<dbReference type="InterPro" id="IPR019786">
    <property type="entry name" value="Zinc_finger_PHD-type_CS"/>
</dbReference>
<keyword evidence="10" id="KW-1185">Reference proteome</keyword>
<dbReference type="InterPro" id="IPR032308">
    <property type="entry name" value="TDBD"/>
</dbReference>
<evidence type="ECO:0000313" key="10">
    <source>
        <dbReference type="Proteomes" id="UP000657918"/>
    </source>
</evidence>
<dbReference type="PROSITE" id="PS50016">
    <property type="entry name" value="ZF_PHD_2"/>
    <property type="match status" value="1"/>
</dbReference>
<evidence type="ECO:0000256" key="3">
    <source>
        <dbReference type="ARBA" id="ARBA00022771"/>
    </source>
</evidence>
<feature type="region of interest" description="Disordered" evidence="7">
    <location>
        <begin position="369"/>
        <end position="390"/>
    </location>
</feature>
<dbReference type="InterPro" id="IPR001965">
    <property type="entry name" value="Znf_PHD"/>
</dbReference>
<keyword evidence="4" id="KW-0862">Zinc</keyword>
<name>A0A835J7Q3_9ROSI</name>
<reference evidence="9 10" key="1">
    <citation type="submission" date="2020-10" db="EMBL/GenBank/DDBJ databases">
        <title>Plant Genome Project.</title>
        <authorList>
            <person name="Zhang R.-G."/>
        </authorList>
    </citation>
    <scope>NUCLEOTIDE SEQUENCE [LARGE SCALE GENOMIC DNA]</scope>
    <source>
        <strain evidence="9">FAFU-HL-1</strain>
        <tissue evidence="9">Leaf</tissue>
    </source>
</reference>
<evidence type="ECO:0000313" key="9">
    <source>
        <dbReference type="EMBL" id="KAF9665085.1"/>
    </source>
</evidence>
<evidence type="ECO:0000256" key="5">
    <source>
        <dbReference type="ARBA" id="ARBA00023242"/>
    </source>
</evidence>
<dbReference type="Pfam" id="PF23209">
    <property type="entry name" value="IDM1_C"/>
    <property type="match status" value="1"/>
</dbReference>
<dbReference type="PANTHER" id="PTHR47025:SF28">
    <property type="entry name" value="ACYL-COA N-ACYLTRANSFERASE WITH RING_FYVE_PHD-TYPE ZINC FINGER DOMAIN-CONTAINING PROTEIN"/>
    <property type="match status" value="1"/>
</dbReference>
<dbReference type="Pfam" id="PF23011">
    <property type="entry name" value="PHD-1st_NSD"/>
    <property type="match status" value="1"/>
</dbReference>
<keyword evidence="2" id="KW-0479">Metal-binding</keyword>
<proteinExistence type="predicted"/>
<dbReference type="GO" id="GO:0003682">
    <property type="term" value="F:chromatin binding"/>
    <property type="evidence" value="ECO:0007669"/>
    <property type="project" value="TreeGrafter"/>
</dbReference>
<evidence type="ECO:0000259" key="8">
    <source>
        <dbReference type="PROSITE" id="PS50016"/>
    </source>
</evidence>